<evidence type="ECO:0000313" key="2">
    <source>
        <dbReference type="RefSeq" id="XP_048327971.2"/>
    </source>
</evidence>
<accession>A0ABM3IGP9</accession>
<proteinExistence type="predicted"/>
<keyword evidence="1" id="KW-1185">Reference proteome</keyword>
<sequence length="175" mass="19728">MSSDISENMQYAIDDNDHEVEELEAITEMDGALLRDLLEELENEEIGKNNNNNVINDHKDIAGNEGTYGNVFLKQQDQLQYSSSSSSCSNFYESDCMVDLMEIGDDNNKNKLPSDIDEIGGWYREEDDMVGMVEFGCNYVIGGDYDSQLYYNHGVPPTASYTTSEITYTCLWGDS</sequence>
<dbReference type="GeneID" id="125421909"/>
<evidence type="ECO:0000313" key="1">
    <source>
        <dbReference type="Proteomes" id="UP001652623"/>
    </source>
</evidence>
<gene>
    <name evidence="2" type="primary">LOC125421909</name>
</gene>
<dbReference type="RefSeq" id="XP_048327971.2">
    <property type="nucleotide sequence ID" value="XM_048472014.2"/>
</dbReference>
<reference evidence="2" key="1">
    <citation type="submission" date="2025-08" db="UniProtKB">
        <authorList>
            <consortium name="RefSeq"/>
        </authorList>
    </citation>
    <scope>IDENTIFICATION</scope>
    <source>
        <tissue evidence="2">Seedling</tissue>
    </source>
</reference>
<dbReference type="Proteomes" id="UP001652623">
    <property type="component" value="Chromosome 4"/>
</dbReference>
<name>A0ABM3IGP9_ZIZJJ</name>
<protein>
    <submittedName>
        <fullName evidence="2">Uncharacterized protein LOC125421909</fullName>
    </submittedName>
</protein>
<organism evidence="1 2">
    <name type="scientific">Ziziphus jujuba</name>
    <name type="common">Chinese jujube</name>
    <name type="synonym">Ziziphus sativa</name>
    <dbReference type="NCBI Taxonomy" id="326968"/>
    <lineage>
        <taxon>Eukaryota</taxon>
        <taxon>Viridiplantae</taxon>
        <taxon>Streptophyta</taxon>
        <taxon>Embryophyta</taxon>
        <taxon>Tracheophyta</taxon>
        <taxon>Spermatophyta</taxon>
        <taxon>Magnoliopsida</taxon>
        <taxon>eudicotyledons</taxon>
        <taxon>Gunneridae</taxon>
        <taxon>Pentapetalae</taxon>
        <taxon>rosids</taxon>
        <taxon>fabids</taxon>
        <taxon>Rosales</taxon>
        <taxon>Rhamnaceae</taxon>
        <taxon>Paliureae</taxon>
        <taxon>Ziziphus</taxon>
    </lineage>
</organism>